<keyword evidence="2" id="KW-1185">Reference proteome</keyword>
<dbReference type="Proteomes" id="UP000887540">
    <property type="component" value="Unplaced"/>
</dbReference>
<evidence type="ECO:0000313" key="2">
    <source>
        <dbReference type="Proteomes" id="UP000887540"/>
    </source>
</evidence>
<evidence type="ECO:0000256" key="1">
    <source>
        <dbReference type="SAM" id="SignalP"/>
    </source>
</evidence>
<organism evidence="2 3">
    <name type="scientific">Acrobeloides nanus</name>
    <dbReference type="NCBI Taxonomy" id="290746"/>
    <lineage>
        <taxon>Eukaryota</taxon>
        <taxon>Metazoa</taxon>
        <taxon>Ecdysozoa</taxon>
        <taxon>Nematoda</taxon>
        <taxon>Chromadorea</taxon>
        <taxon>Rhabditida</taxon>
        <taxon>Tylenchina</taxon>
        <taxon>Cephalobomorpha</taxon>
        <taxon>Cephaloboidea</taxon>
        <taxon>Cephalobidae</taxon>
        <taxon>Acrobeloides</taxon>
    </lineage>
</organism>
<feature type="chain" id="PRO_5036719430" evidence="1">
    <location>
        <begin position="19"/>
        <end position="123"/>
    </location>
</feature>
<name>A0A914EJC7_9BILA</name>
<sequence>MLVLPMVVLLLPLVEVLFDSFLPNEFPNPESPNPFSPFEVEPNPEELFVMLSVDEENPPVPKPSAPPKFELFSEVEPNEFPKVEFPKPPPLSVELPKPPEKPLFELEPKNFLIQVDPDSRSVY</sequence>
<proteinExistence type="predicted"/>
<keyword evidence="1" id="KW-0732">Signal</keyword>
<feature type="signal peptide" evidence="1">
    <location>
        <begin position="1"/>
        <end position="18"/>
    </location>
</feature>
<reference evidence="3" key="1">
    <citation type="submission" date="2022-11" db="UniProtKB">
        <authorList>
            <consortium name="WormBaseParasite"/>
        </authorList>
    </citation>
    <scope>IDENTIFICATION</scope>
</reference>
<evidence type="ECO:0000313" key="3">
    <source>
        <dbReference type="WBParaSite" id="ACRNAN_scaffold8815.g29032.t1"/>
    </source>
</evidence>
<dbReference type="AlphaFoldDB" id="A0A914EJC7"/>
<dbReference type="WBParaSite" id="ACRNAN_scaffold8815.g29032.t1">
    <property type="protein sequence ID" value="ACRNAN_scaffold8815.g29032.t1"/>
    <property type="gene ID" value="ACRNAN_scaffold8815.g29032"/>
</dbReference>
<accession>A0A914EJC7</accession>
<protein>
    <submittedName>
        <fullName evidence="3">Uncharacterized protein</fullName>
    </submittedName>
</protein>